<dbReference type="EMBL" id="FOKW01000002">
    <property type="protein sequence ID" value="SFB80470.1"/>
    <property type="molecule type" value="Genomic_DNA"/>
</dbReference>
<dbReference type="Proteomes" id="UP000199161">
    <property type="component" value="Unassembled WGS sequence"/>
</dbReference>
<dbReference type="PANTHER" id="PTHR43639:SF1">
    <property type="entry name" value="SHORT-CHAIN DEHYDROGENASE_REDUCTASE FAMILY PROTEIN"/>
    <property type="match status" value="1"/>
</dbReference>
<gene>
    <name evidence="3" type="ORF">SAMN05444422_102106</name>
</gene>
<evidence type="ECO:0000313" key="3">
    <source>
        <dbReference type="EMBL" id="SFB80470.1"/>
    </source>
</evidence>
<keyword evidence="4" id="KW-1185">Reference proteome</keyword>
<comment type="similarity">
    <text evidence="1">Belongs to the short-chain dehydrogenases/reductases (SDR) family.</text>
</comment>
<dbReference type="PANTHER" id="PTHR43639">
    <property type="entry name" value="OXIDOREDUCTASE, SHORT-CHAIN DEHYDROGENASE/REDUCTASE FAMILY (AFU_ORTHOLOGUE AFUA_5G02870)"/>
    <property type="match status" value="1"/>
</dbReference>
<evidence type="ECO:0000256" key="1">
    <source>
        <dbReference type="ARBA" id="ARBA00006484"/>
    </source>
</evidence>
<accession>A0A1I1E6D4</accession>
<dbReference type="SUPFAM" id="SSF51735">
    <property type="entry name" value="NAD(P)-binding Rossmann-fold domains"/>
    <property type="match status" value="1"/>
</dbReference>
<evidence type="ECO:0000313" key="4">
    <source>
        <dbReference type="Proteomes" id="UP000199161"/>
    </source>
</evidence>
<dbReference type="Gene3D" id="3.40.50.720">
    <property type="entry name" value="NAD(P)-binding Rossmann-like Domain"/>
    <property type="match status" value="1"/>
</dbReference>
<dbReference type="AlphaFoldDB" id="A0A1I1E6D4"/>
<dbReference type="Pfam" id="PF13561">
    <property type="entry name" value="adh_short_C2"/>
    <property type="match status" value="1"/>
</dbReference>
<sequence>MRLAVVDPRMDLELADTAALVTASASGLGPACTRALADEGANVTLCGRDRERLERVRERIADGTRGDVLAVRADVTDPDDVSRAVRETVDTFGGLDGLVAGGAEPPRTTFLETDERDWYRAYDALVMSVVWAIEESHEHLLASEHGTITCLTPRASRGGSGSEGVAPSNAVGGAVVELVTTVSREFAPEIRANAVRPGAIETARTEERLEARVERGTHDDYEAGLAAMADGIPMKRVGEPRELGDVVAFLSSPKASFVNGAEIPVDGGPAGR</sequence>
<evidence type="ECO:0000256" key="2">
    <source>
        <dbReference type="ARBA" id="ARBA00023002"/>
    </source>
</evidence>
<protein>
    <submittedName>
        <fullName evidence="3">3-oxoacyl-[acyl-carrier protein] reductase</fullName>
    </submittedName>
</protein>
<dbReference type="PRINTS" id="PR00081">
    <property type="entry name" value="GDHRDH"/>
</dbReference>
<name>A0A1I1E6D4_NATHA</name>
<dbReference type="InterPro" id="IPR036291">
    <property type="entry name" value="NAD(P)-bd_dom_sf"/>
</dbReference>
<keyword evidence="2" id="KW-0560">Oxidoreductase</keyword>
<reference evidence="4" key="1">
    <citation type="submission" date="2016-10" db="EMBL/GenBank/DDBJ databases">
        <authorList>
            <person name="Varghese N."/>
            <person name="Submissions S."/>
        </authorList>
    </citation>
    <scope>NUCLEOTIDE SEQUENCE [LARGE SCALE GENOMIC DNA]</scope>
    <source>
        <strain evidence="4">DSM 13078</strain>
    </source>
</reference>
<dbReference type="InterPro" id="IPR002347">
    <property type="entry name" value="SDR_fam"/>
</dbReference>
<proteinExistence type="inferred from homology"/>
<organism evidence="3 4">
    <name type="scientific">Natronobacterium haloterrestre</name>
    <name type="common">Halobiforma haloterrestris</name>
    <dbReference type="NCBI Taxonomy" id="148448"/>
    <lineage>
        <taxon>Archaea</taxon>
        <taxon>Methanobacteriati</taxon>
        <taxon>Methanobacteriota</taxon>
        <taxon>Stenosarchaea group</taxon>
        <taxon>Halobacteria</taxon>
        <taxon>Halobacteriales</taxon>
        <taxon>Natrialbaceae</taxon>
        <taxon>Natronobacterium</taxon>
    </lineage>
</organism>
<dbReference type="GO" id="GO:0016491">
    <property type="term" value="F:oxidoreductase activity"/>
    <property type="evidence" value="ECO:0007669"/>
    <property type="project" value="UniProtKB-KW"/>
</dbReference>